<reference evidence="2" key="1">
    <citation type="journal article" date="2002" name="Science">
        <title>The draft genome of Ciona intestinalis: insights into chordate and vertebrate origins.</title>
        <authorList>
            <person name="Dehal P."/>
            <person name="Satou Y."/>
            <person name="Campbell R.K."/>
            <person name="Chapman J."/>
            <person name="Degnan B."/>
            <person name="De Tomaso A."/>
            <person name="Davidson B."/>
            <person name="Di Gregorio A."/>
            <person name="Gelpke M."/>
            <person name="Goodstein D.M."/>
            <person name="Harafuji N."/>
            <person name="Hastings K.E."/>
            <person name="Ho I."/>
            <person name="Hotta K."/>
            <person name="Huang W."/>
            <person name="Kawashima T."/>
            <person name="Lemaire P."/>
            <person name="Martinez D."/>
            <person name="Meinertzhagen I.A."/>
            <person name="Necula S."/>
            <person name="Nonaka M."/>
            <person name="Putnam N."/>
            <person name="Rash S."/>
            <person name="Saiga H."/>
            <person name="Satake M."/>
            <person name="Terry A."/>
            <person name="Yamada L."/>
            <person name="Wang H.G."/>
            <person name="Awazu S."/>
            <person name="Azumi K."/>
            <person name="Boore J."/>
            <person name="Branno M."/>
            <person name="Chin-Bow S."/>
            <person name="DeSantis R."/>
            <person name="Doyle S."/>
            <person name="Francino P."/>
            <person name="Keys D.N."/>
            <person name="Haga S."/>
            <person name="Hayashi H."/>
            <person name="Hino K."/>
            <person name="Imai K.S."/>
            <person name="Inaba K."/>
            <person name="Kano S."/>
            <person name="Kobayashi K."/>
            <person name="Kobayashi M."/>
            <person name="Lee B.I."/>
            <person name="Makabe K.W."/>
            <person name="Manohar C."/>
            <person name="Matassi G."/>
            <person name="Medina M."/>
            <person name="Mochizuki Y."/>
            <person name="Mount S."/>
            <person name="Morishita T."/>
            <person name="Miura S."/>
            <person name="Nakayama A."/>
            <person name="Nishizaka S."/>
            <person name="Nomoto H."/>
            <person name="Ohta F."/>
            <person name="Oishi K."/>
            <person name="Rigoutsos I."/>
            <person name="Sano M."/>
            <person name="Sasaki A."/>
            <person name="Sasakura Y."/>
            <person name="Shoguchi E."/>
            <person name="Shin-i T."/>
            <person name="Spagnuolo A."/>
            <person name="Stainier D."/>
            <person name="Suzuki M.M."/>
            <person name="Tassy O."/>
            <person name="Takatori N."/>
            <person name="Tokuoka M."/>
            <person name="Yagi K."/>
            <person name="Yoshizaki F."/>
            <person name="Wada S."/>
            <person name="Zhang C."/>
            <person name="Hyatt P.D."/>
            <person name="Larimer F."/>
            <person name="Detter C."/>
            <person name="Doggett N."/>
            <person name="Glavina T."/>
            <person name="Hawkins T."/>
            <person name="Richardson P."/>
            <person name="Lucas S."/>
            <person name="Kohara Y."/>
            <person name="Levine M."/>
            <person name="Satoh N."/>
            <person name="Rokhsar D.S."/>
        </authorList>
    </citation>
    <scope>NUCLEOTIDE SEQUENCE [LARGE SCALE GENOMIC DNA]</scope>
</reference>
<dbReference type="Proteomes" id="UP000008144">
    <property type="component" value="Unassembled WGS sequence"/>
</dbReference>
<organism evidence="1 2">
    <name type="scientific">Ciona intestinalis</name>
    <name type="common">Transparent sea squirt</name>
    <name type="synonym">Ascidia intestinalis</name>
    <dbReference type="NCBI Taxonomy" id="7719"/>
    <lineage>
        <taxon>Eukaryota</taxon>
        <taxon>Metazoa</taxon>
        <taxon>Chordata</taxon>
        <taxon>Tunicata</taxon>
        <taxon>Ascidiacea</taxon>
        <taxon>Phlebobranchia</taxon>
        <taxon>Cionidae</taxon>
        <taxon>Ciona</taxon>
    </lineage>
</organism>
<evidence type="ECO:0000313" key="2">
    <source>
        <dbReference type="Proteomes" id="UP000008144"/>
    </source>
</evidence>
<reference evidence="1" key="2">
    <citation type="submission" date="2025-08" db="UniProtKB">
        <authorList>
            <consortium name="Ensembl"/>
        </authorList>
    </citation>
    <scope>IDENTIFICATION</scope>
</reference>
<dbReference type="Ensembl" id="ENSCINT00000030264.1">
    <property type="protein sequence ID" value="ENSCINP00000036047.1"/>
    <property type="gene ID" value="ENSCING00000018342.1"/>
</dbReference>
<evidence type="ECO:0000313" key="1">
    <source>
        <dbReference type="Ensembl" id="ENSCINP00000036047.1"/>
    </source>
</evidence>
<reference evidence="1" key="3">
    <citation type="submission" date="2025-09" db="UniProtKB">
        <authorList>
            <consortium name="Ensembl"/>
        </authorList>
    </citation>
    <scope>IDENTIFICATION</scope>
</reference>
<keyword evidence="2" id="KW-1185">Reference proteome</keyword>
<dbReference type="HOGENOM" id="CLU_2526788_0_0_1"/>
<protein>
    <submittedName>
        <fullName evidence="1">Uncharacterized protein</fullName>
    </submittedName>
</protein>
<name>H2Y2B2_CIOIN</name>
<dbReference type="AlphaFoldDB" id="H2Y2B2"/>
<dbReference type="InParanoid" id="H2Y2B2"/>
<proteinExistence type="predicted"/>
<accession>H2Y2B2</accession>
<sequence>MRPGFTGDLKVSSLRLNFRKSMACLRVACMNCMKKFTPVSKSKKIQRKNRLKNEDKIFVEKCLIIRTLEDNQGKISCLYFECIS</sequence>